<accession>A0A9K3PRU5</accession>
<sequence>MQRYSTCTSDGSDSFTDAAPSATVRSCPIQAAVETAAAIASTTSISTLTDDESKHLGSTTSSVLPKHSHIHPKVSGNRNVTLAPSVNTAPIEVAAVQHVHLATEPIAGAAGPSTDVSLSTPAHLAHQYLLPQQHQNCPQHYQQQQQHRFPTPTTVPIMSLPAAPAAFPSQTLGPHGPHSVTTSITTIPLPVTAQQQVIHVPALTPGMMLLPSCQIPGVSPVVTAAVQGTQAMGMTCVLQQNPQLFPSRFPLSQTIPYSVHAQMLKRRAGKWTLEEEEYAAILIEMFEKGQVTDEKNGVTLRAFLSRKLFCAPMRISKKYAGKGIGKKVFMSKINPSIFDPTKPQPPGFDVNIARMKQAEGKFLSVAFPELQAALFPYISGPFVSNAYVPLVSNGALSPLTVTVAPTIQTVPQPIAPKIGNSLVDAAPVTHQVVATSVAPFSNPTPAAASENSTVLLQQRHVVAIASKSDKDHPGKTEWKDQTDNIIDGQMVAPIITFPTQPAGNVPLTNSAERLRLPSPAAAESSASRVPSAVHHLHEAYLNSVLKKATSVSTDQNTSIESKVDRICHIAKSEGEGKSSVLQFSGNSSQYQDGIPDFLSAFDKMSGRMTADHHATSEDFGPYSPTYTTESFDDLHQFLGKDLTPLTTERLAKGSKVVDVKDGKVPVMPGIQSASLQGIKKRIAPLNLQVRPLKSRNSWRSSNDERDATRKHDKDQSVTRPSSLDLNHTTASYSTYAQETAEVVRRNGFFQGHDNNFEFKETQLQMPSQHLHVNGLPGKSPYLIEKSEPLTIQRFTSSTVSDPSDLASDDLTSGNDSGNFCDSDETNSQSEGSNRLTKRDEIYYGGDDDVQSWYKTLIQD</sequence>
<reference evidence="2" key="1">
    <citation type="journal article" date="2021" name="Sci. Rep.">
        <title>Diploid genomic architecture of Nitzschia inconspicua, an elite biomass production diatom.</title>
        <authorList>
            <person name="Oliver A."/>
            <person name="Podell S."/>
            <person name="Pinowska A."/>
            <person name="Traller J.C."/>
            <person name="Smith S.R."/>
            <person name="McClure R."/>
            <person name="Beliaev A."/>
            <person name="Bohutskyi P."/>
            <person name="Hill E.A."/>
            <person name="Rabines A."/>
            <person name="Zheng H."/>
            <person name="Allen L.Z."/>
            <person name="Kuo A."/>
            <person name="Grigoriev I.V."/>
            <person name="Allen A.E."/>
            <person name="Hazlebeck D."/>
            <person name="Allen E.E."/>
        </authorList>
    </citation>
    <scope>NUCLEOTIDE SEQUENCE</scope>
    <source>
        <strain evidence="2">Hildebrandi</strain>
    </source>
</reference>
<dbReference type="EMBL" id="JAGRRH010000015">
    <property type="protein sequence ID" value="KAG7357116.1"/>
    <property type="molecule type" value="Genomic_DNA"/>
</dbReference>
<dbReference type="PANTHER" id="PTHR35213">
    <property type="entry name" value="RING-TYPE DOMAIN-CONTAINING PROTEIN-RELATED"/>
    <property type="match status" value="1"/>
</dbReference>
<dbReference type="AlphaFoldDB" id="A0A9K3PRU5"/>
<dbReference type="Proteomes" id="UP000693970">
    <property type="component" value="Unassembled WGS sequence"/>
</dbReference>
<feature type="compositionally biased region" description="Polar residues" evidence="1">
    <location>
        <begin position="1"/>
        <end position="15"/>
    </location>
</feature>
<feature type="compositionally biased region" description="Basic and acidic residues" evidence="1">
    <location>
        <begin position="701"/>
        <end position="716"/>
    </location>
</feature>
<organism evidence="2 3">
    <name type="scientific">Nitzschia inconspicua</name>
    <dbReference type="NCBI Taxonomy" id="303405"/>
    <lineage>
        <taxon>Eukaryota</taxon>
        <taxon>Sar</taxon>
        <taxon>Stramenopiles</taxon>
        <taxon>Ochrophyta</taxon>
        <taxon>Bacillariophyta</taxon>
        <taxon>Bacillariophyceae</taxon>
        <taxon>Bacillariophycidae</taxon>
        <taxon>Bacillariales</taxon>
        <taxon>Bacillariaceae</taxon>
        <taxon>Nitzschia</taxon>
    </lineage>
</organism>
<name>A0A9K3PRU5_9STRA</name>
<evidence type="ECO:0000313" key="3">
    <source>
        <dbReference type="Proteomes" id="UP000693970"/>
    </source>
</evidence>
<dbReference type="PANTHER" id="PTHR35213:SF3">
    <property type="entry name" value="MYB-LIKE DOMAIN-CONTAINING PROTEIN"/>
    <property type="match status" value="1"/>
</dbReference>
<evidence type="ECO:0000256" key="1">
    <source>
        <dbReference type="SAM" id="MobiDB-lite"/>
    </source>
</evidence>
<protein>
    <submittedName>
        <fullName evidence="2">Uncharacterized protein</fullName>
    </submittedName>
</protein>
<feature type="region of interest" description="Disordered" evidence="1">
    <location>
        <begin position="1"/>
        <end position="21"/>
    </location>
</feature>
<feature type="compositionally biased region" description="Polar residues" evidence="1">
    <location>
        <begin position="717"/>
        <end position="730"/>
    </location>
</feature>
<keyword evidence="3" id="KW-1185">Reference proteome</keyword>
<reference evidence="2" key="2">
    <citation type="submission" date="2021-04" db="EMBL/GenBank/DDBJ databases">
        <authorList>
            <person name="Podell S."/>
        </authorList>
    </citation>
    <scope>NUCLEOTIDE SEQUENCE</scope>
    <source>
        <strain evidence="2">Hildebrandi</strain>
    </source>
</reference>
<gene>
    <name evidence="2" type="ORF">IV203_001804</name>
</gene>
<feature type="region of interest" description="Disordered" evidence="1">
    <location>
        <begin position="693"/>
        <end position="730"/>
    </location>
</feature>
<feature type="compositionally biased region" description="Polar residues" evidence="1">
    <location>
        <begin position="809"/>
        <end position="834"/>
    </location>
</feature>
<feature type="region of interest" description="Disordered" evidence="1">
    <location>
        <begin position="795"/>
        <end position="839"/>
    </location>
</feature>
<dbReference type="OrthoDB" id="49588at2759"/>
<comment type="caution">
    <text evidence="2">The sequence shown here is derived from an EMBL/GenBank/DDBJ whole genome shotgun (WGS) entry which is preliminary data.</text>
</comment>
<feature type="region of interest" description="Disordered" evidence="1">
    <location>
        <begin position="48"/>
        <end position="79"/>
    </location>
</feature>
<proteinExistence type="predicted"/>
<evidence type="ECO:0000313" key="2">
    <source>
        <dbReference type="EMBL" id="KAG7357116.1"/>
    </source>
</evidence>